<keyword evidence="1" id="KW-0732">Signal</keyword>
<organism evidence="2 3">
    <name type="scientific">Parvularcula mediterranea</name>
    <dbReference type="NCBI Taxonomy" id="2732508"/>
    <lineage>
        <taxon>Bacteria</taxon>
        <taxon>Pseudomonadati</taxon>
        <taxon>Pseudomonadota</taxon>
        <taxon>Alphaproteobacteria</taxon>
        <taxon>Parvularculales</taxon>
        <taxon>Parvularculaceae</taxon>
        <taxon>Parvularcula</taxon>
    </lineage>
</organism>
<dbReference type="Proteomes" id="UP000536835">
    <property type="component" value="Unassembled WGS sequence"/>
</dbReference>
<accession>A0A7Y3RLK9</accession>
<gene>
    <name evidence="2" type="ORF">HK107_08365</name>
</gene>
<feature type="chain" id="PRO_5030988650" evidence="1">
    <location>
        <begin position="23"/>
        <end position="103"/>
    </location>
</feature>
<evidence type="ECO:0000313" key="2">
    <source>
        <dbReference type="EMBL" id="NNU16333.1"/>
    </source>
</evidence>
<evidence type="ECO:0000313" key="3">
    <source>
        <dbReference type="Proteomes" id="UP000536835"/>
    </source>
</evidence>
<comment type="caution">
    <text evidence="2">The sequence shown here is derived from an EMBL/GenBank/DDBJ whole genome shotgun (WGS) entry which is preliminary data.</text>
</comment>
<reference evidence="2 3" key="1">
    <citation type="submission" date="2020-05" db="EMBL/GenBank/DDBJ databases">
        <title>Parvularcula mediterraneae sp. nov., isolated from polypropylene straw from shallow seawater of the seashore of Laganas in Zakynthos island, Greece.</title>
        <authorList>
            <person name="Szabo I."/>
            <person name="Al-Omari J."/>
            <person name="Rado J."/>
            <person name="Szerdahelyi G.S."/>
        </authorList>
    </citation>
    <scope>NUCLEOTIDE SEQUENCE [LARGE SCALE GENOMIC DNA]</scope>
    <source>
        <strain evidence="2 3">ZS-1/3</strain>
    </source>
</reference>
<dbReference type="InterPro" id="IPR030972">
    <property type="entry name" value="UrcA_uranyl"/>
</dbReference>
<sequence length="103" mass="11412">MRKITLAVAATVAASMAAPAQAGDVKFSFERWMLGSDEGTHAVYERLERVTKRACTFMPGAKSQQLKEECRDDLMTQLVTKIDNPKLTLLHLEGGAVRYAKLQ</sequence>
<protein>
    <submittedName>
        <fullName evidence="2">UrcA family protein</fullName>
    </submittedName>
</protein>
<dbReference type="NCBIfam" id="TIGR04433">
    <property type="entry name" value="UrcA_uranyl"/>
    <property type="match status" value="1"/>
</dbReference>
<dbReference type="AlphaFoldDB" id="A0A7Y3RLK9"/>
<keyword evidence="3" id="KW-1185">Reference proteome</keyword>
<feature type="signal peptide" evidence="1">
    <location>
        <begin position="1"/>
        <end position="22"/>
    </location>
</feature>
<proteinExistence type="predicted"/>
<evidence type="ECO:0000256" key="1">
    <source>
        <dbReference type="SAM" id="SignalP"/>
    </source>
</evidence>
<dbReference type="EMBL" id="JABFCX010000002">
    <property type="protein sequence ID" value="NNU16333.1"/>
    <property type="molecule type" value="Genomic_DNA"/>
</dbReference>
<dbReference type="RefSeq" id="WP_173198466.1">
    <property type="nucleotide sequence ID" value="NZ_JABFCX010000002.1"/>
</dbReference>
<name>A0A7Y3RLK9_9PROT</name>